<organism evidence="4 5">
    <name type="scientific">Corynebacterium genitalium ATCC 33030</name>
    <dbReference type="NCBI Taxonomy" id="585529"/>
    <lineage>
        <taxon>Bacteria</taxon>
        <taxon>Bacillati</taxon>
        <taxon>Actinomycetota</taxon>
        <taxon>Actinomycetes</taxon>
        <taxon>Mycobacteriales</taxon>
        <taxon>Corynebacteriaceae</taxon>
        <taxon>Corynebacterium</taxon>
    </lineage>
</organism>
<name>D7W9K1_9CORY</name>
<protein>
    <recommendedName>
        <fullName evidence="3">Alpha-(1-&gt;3)-arabinofuranosyltransferase N-terminal GT-C domain-containing protein</fullName>
    </recommendedName>
</protein>
<dbReference type="HOGENOM" id="CLU_003192_1_0_11"/>
<feature type="transmembrane region" description="Helical" evidence="2">
    <location>
        <begin position="352"/>
        <end position="369"/>
    </location>
</feature>
<feature type="transmembrane region" description="Helical" evidence="2">
    <location>
        <begin position="376"/>
        <end position="396"/>
    </location>
</feature>
<dbReference type="Pfam" id="PF11847">
    <property type="entry name" value="GT-C_AftD"/>
    <property type="match status" value="1"/>
</dbReference>
<dbReference type="AlphaFoldDB" id="D7W9K1"/>
<feature type="transmembrane region" description="Helical" evidence="2">
    <location>
        <begin position="894"/>
        <end position="916"/>
    </location>
</feature>
<keyword evidence="2" id="KW-1133">Transmembrane helix</keyword>
<evidence type="ECO:0000256" key="2">
    <source>
        <dbReference type="SAM" id="Phobius"/>
    </source>
</evidence>
<feature type="transmembrane region" description="Helical" evidence="2">
    <location>
        <begin position="923"/>
        <end position="940"/>
    </location>
</feature>
<dbReference type="eggNOG" id="COG4981">
    <property type="taxonomic scope" value="Bacteria"/>
</dbReference>
<evidence type="ECO:0000313" key="5">
    <source>
        <dbReference type="Proteomes" id="UP000004208"/>
    </source>
</evidence>
<feature type="transmembrane region" description="Helical" evidence="2">
    <location>
        <begin position="140"/>
        <end position="161"/>
    </location>
</feature>
<gene>
    <name evidence="4" type="ORF">HMPREF0291_10739</name>
</gene>
<evidence type="ECO:0000313" key="4">
    <source>
        <dbReference type="EMBL" id="EFK55481.1"/>
    </source>
</evidence>
<feature type="domain" description="Alpha-(1-&gt;3)-arabinofuranosyltransferase N-terminal GT-C" evidence="3">
    <location>
        <begin position="43"/>
        <end position="500"/>
    </location>
</feature>
<dbReference type="Proteomes" id="UP000004208">
    <property type="component" value="Unassembled WGS sequence"/>
</dbReference>
<feature type="region of interest" description="Disordered" evidence="1">
    <location>
        <begin position="1"/>
        <end position="25"/>
    </location>
</feature>
<feature type="transmembrane region" description="Helical" evidence="2">
    <location>
        <begin position="946"/>
        <end position="967"/>
    </location>
</feature>
<proteinExistence type="predicted"/>
<feature type="transmembrane region" description="Helical" evidence="2">
    <location>
        <begin position="1008"/>
        <end position="1027"/>
    </location>
</feature>
<keyword evidence="2" id="KW-0812">Transmembrane</keyword>
<feature type="transmembrane region" description="Helical" evidence="2">
    <location>
        <begin position="974"/>
        <end position="996"/>
    </location>
</feature>
<dbReference type="STRING" id="585529.HMPREF0291_10739"/>
<dbReference type="InterPro" id="IPR021798">
    <property type="entry name" value="AftD_N"/>
</dbReference>
<dbReference type="RefSeq" id="WP_005288144.1">
    <property type="nucleotide sequence ID" value="NZ_CM000961.1"/>
</dbReference>
<dbReference type="GO" id="GO:0016740">
    <property type="term" value="F:transferase activity"/>
    <property type="evidence" value="ECO:0007669"/>
    <property type="project" value="InterPro"/>
</dbReference>
<keyword evidence="2" id="KW-0472">Membrane</keyword>
<feature type="transmembrane region" description="Helical" evidence="2">
    <location>
        <begin position="291"/>
        <end position="309"/>
    </location>
</feature>
<evidence type="ECO:0000256" key="1">
    <source>
        <dbReference type="SAM" id="MobiDB-lite"/>
    </source>
</evidence>
<dbReference type="OrthoDB" id="5242711at2"/>
<evidence type="ECO:0000259" key="3">
    <source>
        <dbReference type="Pfam" id="PF11847"/>
    </source>
</evidence>
<feature type="transmembrane region" description="Helical" evidence="2">
    <location>
        <begin position="181"/>
        <end position="211"/>
    </location>
</feature>
<comment type="caution">
    <text evidence="4">The sequence shown here is derived from an EMBL/GenBank/DDBJ whole genome shotgun (WGS) entry which is preliminary data.</text>
</comment>
<dbReference type="EMBL" id="ACLJ02000001">
    <property type="protein sequence ID" value="EFK55481.1"/>
    <property type="molecule type" value="Genomic_DNA"/>
</dbReference>
<feature type="transmembrane region" description="Helical" evidence="2">
    <location>
        <begin position="316"/>
        <end position="337"/>
    </location>
</feature>
<sequence>MRTLRIPRRGTSGTAGPHASRTSPHPLAEISPDARTHIIGWIVLALISFLQPPGRTAADTKFDLSADPAGFLSQATQAYTDTFTLGQIQNQAYGYLFPHGLFFLLTEPLPDWVAQRLWWTVVMGVAFSGMYRLSESSISAALYALSPRILTTLTAISSEAWPVALVPWTLVPLMQRKPNVAAAVIPVALMGAVNATATMMACLPAFVLLIWLRAWPALAKWLVGVAAVSAWWIGPLLVLGRYSPPFTDFIESSFVTTRWLNLAELLRGTTSWSPFVDTERVAGHLLVTEPVFVLATLAIAALGIAGLALEGRGYPIVLLCLGVALMGTHASIWLSLLDAPLAPFRNLHKLDPLVRLPICLGVGYAVARMKPRGPGVVAVVLVAVIAVAPAWTLRLLPEGTWTEVSEDWQTAAAFLNEEAAGTRTLVVPATSFARQTWGWTRDEPIQALTDVPFAVRDAIPLVDPEAIRGLDGQVAALDPEALRSIGVGAVVVRGDLAADPELPELAEGFGEPKVFGDLSVYLFDRERSMMIGADPAAVAGGGEVLPLLDREFGYSPRTLTASPADADIITDTPALVKRNYGTLKGPTTAHLPYGTIEDDIWEGGDVHNRLPDYPSEGRLVGVSEEGIGRASSSAADVDAFGGAKPSKSLNSAFDGIEDTAWHPAPGDRDPWIEAVADGEPGAFTITATDDTTVHWSGTLDSGTLELRADEPEAVDIKGDSVTIELTEPVGISELEFGVRRIVTVDGIADTYFFQRLFPATELLHRSFETEAGTFELSTRALIDGTPRPPGPVTLSAGRHTIVTKSETVALTRAGAESGAAASPWEPFDGTVTASGPASDRDRIIMTARAYNSGLRGFIGDVPLEPTRIDSGMQAFTVPAGLAGEFSMSFAGSRFFYFSLVFGGALSLLGVAACLWIDSRRPRSAAAPFAANVAAAPAAWASQVVTALATLAATTLVGGWYGVGAWLVTLLIRRFTLIPGWALAAGAVGFMGLWLARAPWPAANYAGDSVLVTIAGCVAIASLAGAWWRRK</sequence>
<accession>D7W9K1</accession>
<keyword evidence="5" id="KW-1185">Reference proteome</keyword>
<feature type="transmembrane region" description="Helical" evidence="2">
    <location>
        <begin position="218"/>
        <end position="239"/>
    </location>
</feature>
<reference evidence="4" key="1">
    <citation type="submission" date="2010-06" db="EMBL/GenBank/DDBJ databases">
        <authorList>
            <person name="Muzny D."/>
            <person name="Qin X."/>
            <person name="Buhay C."/>
            <person name="Dugan-Rocha S."/>
            <person name="Ding Y."/>
            <person name="Chen G."/>
            <person name="Hawes A."/>
            <person name="Holder M."/>
            <person name="Jhangiani S."/>
            <person name="Johnson A."/>
            <person name="Khan Z."/>
            <person name="Li Z."/>
            <person name="Liu W."/>
            <person name="Liu X."/>
            <person name="Perez L."/>
            <person name="Shen H."/>
            <person name="Wang Q."/>
            <person name="Watt J."/>
            <person name="Xi L."/>
            <person name="Xin Y."/>
            <person name="Zhou J."/>
            <person name="Deng J."/>
            <person name="Jiang H."/>
            <person name="Liu Y."/>
            <person name="Qu J."/>
            <person name="Song X.-Z."/>
            <person name="Zhang L."/>
            <person name="Villasana D."/>
            <person name="Johnson A."/>
            <person name="Liu J."/>
            <person name="Liyanage D."/>
            <person name="Lorensuhewa L."/>
            <person name="Robinson T."/>
            <person name="Song A."/>
            <person name="Song B.-B."/>
            <person name="Dinh H."/>
            <person name="Thornton R."/>
            <person name="Coyle M."/>
            <person name="Francisco L."/>
            <person name="Jackson L."/>
            <person name="Javaid M."/>
            <person name="Korchina V."/>
            <person name="Kovar C."/>
            <person name="Mata R."/>
            <person name="Mathew T."/>
            <person name="Ngo R."/>
            <person name="Nguyen L."/>
            <person name="Nguyen N."/>
            <person name="Okwuonu G."/>
            <person name="Ongeri F."/>
            <person name="Pham C."/>
            <person name="Simmons D."/>
            <person name="Wilczek-Boney K."/>
            <person name="Hale W."/>
            <person name="Jakkamsetti A."/>
            <person name="Pham P."/>
            <person name="Ruth R."/>
            <person name="San Lucas F."/>
            <person name="Warren J."/>
            <person name="Zhang J."/>
            <person name="Zhao Z."/>
            <person name="Zhou C."/>
            <person name="Zhu D."/>
            <person name="Lee S."/>
            <person name="Bess C."/>
            <person name="Blankenburg K."/>
            <person name="Forbes L."/>
            <person name="Fu Q."/>
            <person name="Gubbala S."/>
            <person name="Hirani K."/>
            <person name="Jayaseelan J.C."/>
            <person name="Lara F."/>
            <person name="Munidasa M."/>
            <person name="Palculict T."/>
            <person name="Patil S."/>
            <person name="Pu L.-L."/>
            <person name="Saada N."/>
            <person name="Tang L."/>
            <person name="Weissenberger G."/>
            <person name="Zhu Y."/>
            <person name="Hemphill L."/>
            <person name="Shang Y."/>
            <person name="Youmans B."/>
            <person name="Ayvaz T."/>
            <person name="Ross M."/>
            <person name="Santibanez J."/>
            <person name="Aqrawi P."/>
            <person name="Gross S."/>
            <person name="Joshi V."/>
            <person name="Fowler G."/>
            <person name="Nazareth L."/>
            <person name="Reid J."/>
            <person name="Worley K."/>
            <person name="Petrosino J."/>
            <person name="Highlander S."/>
            <person name="Gibbs R."/>
        </authorList>
    </citation>
    <scope>NUCLEOTIDE SEQUENCE [LARGE SCALE GENOMIC DNA]</scope>
    <source>
        <strain evidence="4">ATCC 33030</strain>
    </source>
</reference>